<evidence type="ECO:0000313" key="3">
    <source>
        <dbReference type="Proteomes" id="UP000321790"/>
    </source>
</evidence>
<evidence type="ECO:0000313" key="2">
    <source>
        <dbReference type="EMBL" id="TXE09812.1"/>
    </source>
</evidence>
<dbReference type="InterPro" id="IPR019734">
    <property type="entry name" value="TPR_rpt"/>
</dbReference>
<comment type="caution">
    <text evidence="2">The sequence shown here is derived from an EMBL/GenBank/DDBJ whole genome shotgun (WGS) entry which is preliminary data.</text>
</comment>
<proteinExistence type="predicted"/>
<accession>A0A5C7AVM8</accession>
<reference evidence="3" key="1">
    <citation type="submission" date="2019-08" db="EMBL/GenBank/DDBJ databases">
        <title>Seonamhaeicola sediminis sp. nov., isolated from marine sediment.</title>
        <authorList>
            <person name="Cao W.R."/>
        </authorList>
    </citation>
    <scope>NUCLEOTIDE SEQUENCE [LARGE SCALE GENOMIC DNA]</scope>
    <source>
        <strain evidence="3">Gy8</strain>
    </source>
</reference>
<dbReference type="SMART" id="SM00028">
    <property type="entry name" value="TPR"/>
    <property type="match status" value="4"/>
</dbReference>
<dbReference type="PROSITE" id="PS50005">
    <property type="entry name" value="TPR"/>
    <property type="match status" value="1"/>
</dbReference>
<dbReference type="Pfam" id="PF13181">
    <property type="entry name" value="TPR_8"/>
    <property type="match status" value="1"/>
</dbReference>
<protein>
    <submittedName>
        <fullName evidence="2">Tetratricopeptide repeat protein</fullName>
    </submittedName>
</protein>
<name>A0A5C7AVM8_9FLAO</name>
<feature type="repeat" description="TPR" evidence="1">
    <location>
        <begin position="50"/>
        <end position="83"/>
    </location>
</feature>
<sequence length="317" mass="36129">MNKLIYLLLLPVLTYGQLHIEQAQAMLAKKQYAKAEVVLVKFVEQNPKNTLGIELLGDAYGHQKKWDKAISNYKVLVNTNPNNANYQYKYGGALGMKALSVSKIKALTIIDDVKAAFLKAAELDKEHVDARWALVELYMQLPGIIGGSKSKALHYANELQNLSKVDGYLAKGYIYEYDKEPEQAEKYYKLALNTGGSVTCFEKLTNFYEKQNKPQKAIENIEHAYQKHNRNAMHYQIGKVCADYNIQLEKGEKCLHAYIKNHSVKDGVPIEWAYFRLAQIHKNKLDKTAALKWIDKALATRANFKQAKEEKAKILKL</sequence>
<dbReference type="Proteomes" id="UP000321790">
    <property type="component" value="Unassembled WGS sequence"/>
</dbReference>
<keyword evidence="3" id="KW-1185">Reference proteome</keyword>
<dbReference type="InterPro" id="IPR011990">
    <property type="entry name" value="TPR-like_helical_dom_sf"/>
</dbReference>
<dbReference type="OrthoDB" id="1416278at2"/>
<evidence type="ECO:0000256" key="1">
    <source>
        <dbReference type="PROSITE-ProRule" id="PRU00339"/>
    </source>
</evidence>
<dbReference type="AlphaFoldDB" id="A0A5C7AVM8"/>
<dbReference type="PANTHER" id="PTHR12558:SF13">
    <property type="entry name" value="CELL DIVISION CYCLE PROTEIN 27 HOMOLOG"/>
    <property type="match status" value="1"/>
</dbReference>
<dbReference type="EMBL" id="VOSC01000025">
    <property type="protein sequence ID" value="TXE09812.1"/>
    <property type="molecule type" value="Genomic_DNA"/>
</dbReference>
<gene>
    <name evidence="2" type="ORF">FUA26_10005</name>
</gene>
<organism evidence="2 3">
    <name type="scientific">Seonamhaeicola algicola</name>
    <dbReference type="NCBI Taxonomy" id="1719036"/>
    <lineage>
        <taxon>Bacteria</taxon>
        <taxon>Pseudomonadati</taxon>
        <taxon>Bacteroidota</taxon>
        <taxon>Flavobacteriia</taxon>
        <taxon>Flavobacteriales</taxon>
        <taxon>Flavobacteriaceae</taxon>
    </lineage>
</organism>
<dbReference type="SUPFAM" id="SSF48452">
    <property type="entry name" value="TPR-like"/>
    <property type="match status" value="2"/>
</dbReference>
<dbReference type="Pfam" id="PF13174">
    <property type="entry name" value="TPR_6"/>
    <property type="match status" value="1"/>
</dbReference>
<dbReference type="Gene3D" id="1.25.40.10">
    <property type="entry name" value="Tetratricopeptide repeat domain"/>
    <property type="match status" value="1"/>
</dbReference>
<dbReference type="PANTHER" id="PTHR12558">
    <property type="entry name" value="CELL DIVISION CYCLE 16,23,27"/>
    <property type="match status" value="1"/>
</dbReference>
<dbReference type="RefSeq" id="WP_147135258.1">
    <property type="nucleotide sequence ID" value="NZ_VOSC01000025.1"/>
</dbReference>
<keyword evidence="1" id="KW-0802">TPR repeat</keyword>